<feature type="site" description="Interacts with tRNA" evidence="9">
    <location>
        <position position="182"/>
    </location>
</feature>
<evidence type="ECO:0000256" key="3">
    <source>
        <dbReference type="ARBA" id="ARBA00022630"/>
    </source>
</evidence>
<feature type="site" description="Interacts with tRNA; defines subfamily-specific binding signature" evidence="9">
    <location>
        <position position="284"/>
    </location>
</feature>
<dbReference type="CDD" id="cd02801">
    <property type="entry name" value="DUS_like_FMN"/>
    <property type="match status" value="1"/>
</dbReference>
<comment type="function">
    <text evidence="9">Catalyzes the synthesis of 5,6-dihydrouridine (D), a modified base found in the D-loop of most tRNAs, via the reduction of the C5-C6 double bond in target uridines. Specifically modifies U16 in tRNAs.</text>
</comment>
<gene>
    <name evidence="9" type="primary">dusC</name>
    <name evidence="12" type="ORF">R0135_05430</name>
</gene>
<dbReference type="PROSITE" id="PS01136">
    <property type="entry name" value="UPF0034"/>
    <property type="match status" value="1"/>
</dbReference>
<sequence>MTVEPLPRILLAPMEGVIDHTMRELLTRFDGVDRCVTEFMRVSHELLPARVFHRICPELAQGGRTSSGVPVYLQILGGDPTVVAENAARGAELGAPGIDLNFGCPAKTVNRSDGGSIILREPQRVHAIVAAARRALPISVPLSVKIRLGFEDRDKFLDIVSGIDAANPSELVIHARTRADGYRPPAYWDQIALARSVTDIPLVANGEIWGVGDAQLAREKSGTRDLMLGRGVLCRPDLPRLVRAADLGIEQNALSWDDIRGLLLTYLAVTLDTYDARYAVNPIKQWLGYLRHYYPQAAAMFAVIKRILDPEQLRQAIAGDDNTASIAA</sequence>
<dbReference type="Proteomes" id="UP001626537">
    <property type="component" value="Chromosome"/>
</dbReference>
<keyword evidence="8 9" id="KW-0560">Oxidoreductase</keyword>
<evidence type="ECO:0000313" key="12">
    <source>
        <dbReference type="EMBL" id="WOJ94606.1"/>
    </source>
</evidence>
<comment type="similarity">
    <text evidence="10">Belongs to the dus family.</text>
</comment>
<dbReference type="PIRSF" id="PIRSF006621">
    <property type="entry name" value="Dus"/>
    <property type="match status" value="1"/>
</dbReference>
<dbReference type="EMBL" id="CP136864">
    <property type="protein sequence ID" value="WOJ94606.1"/>
    <property type="molecule type" value="Genomic_DNA"/>
</dbReference>
<keyword evidence="13" id="KW-1185">Reference proteome</keyword>
<keyword evidence="5 9" id="KW-0819">tRNA processing</keyword>
<evidence type="ECO:0000313" key="13">
    <source>
        <dbReference type="Proteomes" id="UP001626537"/>
    </source>
</evidence>
<evidence type="ECO:0000256" key="7">
    <source>
        <dbReference type="ARBA" id="ARBA00022884"/>
    </source>
</evidence>
<dbReference type="PANTHER" id="PTHR11082">
    <property type="entry name" value="TRNA-DIHYDROURIDINE SYNTHASE"/>
    <property type="match status" value="1"/>
</dbReference>
<evidence type="ECO:0000259" key="11">
    <source>
        <dbReference type="Pfam" id="PF01207"/>
    </source>
</evidence>
<keyword evidence="2 9" id="KW-0820">tRNA-binding</keyword>
<feature type="site" description="Interacts with tRNA; defines subfamily-specific binding signature" evidence="9">
    <location>
        <position position="41"/>
    </location>
</feature>
<evidence type="ECO:0000256" key="1">
    <source>
        <dbReference type="ARBA" id="ARBA00001917"/>
    </source>
</evidence>
<dbReference type="InterPro" id="IPR018517">
    <property type="entry name" value="tRNA_hU_synthase_CS"/>
</dbReference>
<dbReference type="InterPro" id="IPR013785">
    <property type="entry name" value="Aldolase_TIM"/>
</dbReference>
<feature type="binding site" evidence="9">
    <location>
        <position position="74"/>
    </location>
    <ligand>
        <name>FMN</name>
        <dbReference type="ChEBI" id="CHEBI:58210"/>
    </ligand>
</feature>
<evidence type="ECO:0000256" key="10">
    <source>
        <dbReference type="PIRNR" id="PIRNR006621"/>
    </source>
</evidence>
<organism evidence="12 13">
    <name type="scientific">Congregibacter variabilis</name>
    <dbReference type="NCBI Taxonomy" id="3081200"/>
    <lineage>
        <taxon>Bacteria</taxon>
        <taxon>Pseudomonadati</taxon>
        <taxon>Pseudomonadota</taxon>
        <taxon>Gammaproteobacteria</taxon>
        <taxon>Cellvibrionales</taxon>
        <taxon>Halieaceae</taxon>
        <taxon>Congregibacter</taxon>
    </lineage>
</organism>
<reference evidence="12 13" key="1">
    <citation type="submission" date="2023-10" db="EMBL/GenBank/DDBJ databases">
        <title>Two novel species belonging to the OM43/NOR5 clade.</title>
        <authorList>
            <person name="Park M."/>
        </authorList>
    </citation>
    <scope>NUCLEOTIDE SEQUENCE [LARGE SCALE GENOMIC DNA]</scope>
    <source>
        <strain evidence="12 13">IMCC43200</strain>
    </source>
</reference>
<feature type="active site" description="Proton donor" evidence="9">
    <location>
        <position position="104"/>
    </location>
</feature>
<evidence type="ECO:0000256" key="6">
    <source>
        <dbReference type="ARBA" id="ARBA00022857"/>
    </source>
</evidence>
<feature type="binding site" evidence="9">
    <location>
        <position position="145"/>
    </location>
    <ligand>
        <name>FMN</name>
        <dbReference type="ChEBI" id="CHEBI:58210"/>
    </ligand>
</feature>
<keyword evidence="4 9" id="KW-0288">FMN</keyword>
<accession>A0ABZ0I938</accession>
<feature type="site" description="Interacts with tRNA; defines subfamily-specific binding signature" evidence="9">
    <location>
        <position position="305"/>
    </location>
</feature>
<comment type="cofactor">
    <cofactor evidence="1 9 10">
        <name>FMN</name>
        <dbReference type="ChEBI" id="CHEBI:58210"/>
    </cofactor>
</comment>
<dbReference type="InterPro" id="IPR032886">
    <property type="entry name" value="DusC"/>
</dbReference>
<feature type="site" description="Interacts with tRNA" evidence="9">
    <location>
        <position position="289"/>
    </location>
</feature>
<feature type="binding site" evidence="9">
    <location>
        <begin position="205"/>
        <end position="207"/>
    </location>
    <ligand>
        <name>FMN</name>
        <dbReference type="ChEBI" id="CHEBI:58210"/>
    </ligand>
</feature>
<name>A0ABZ0I938_9GAMM</name>
<dbReference type="Pfam" id="PF01207">
    <property type="entry name" value="Dus"/>
    <property type="match status" value="1"/>
</dbReference>
<dbReference type="SUPFAM" id="SSF51395">
    <property type="entry name" value="FMN-linked oxidoreductases"/>
    <property type="match status" value="1"/>
</dbReference>
<comment type="caution">
    <text evidence="9">Lacks conserved residue(s) required for the propagation of feature annotation.</text>
</comment>
<dbReference type="RefSeq" id="WP_407349242.1">
    <property type="nucleotide sequence ID" value="NZ_CP136864.1"/>
</dbReference>
<feature type="domain" description="DUS-like FMN-binding" evidence="11">
    <location>
        <begin position="10"/>
        <end position="275"/>
    </location>
</feature>
<feature type="site" description="Interacts with tRNA" evidence="9">
    <location>
        <position position="101"/>
    </location>
</feature>
<keyword evidence="6 9" id="KW-0521">NADP</keyword>
<comment type="catalytic activity">
    <reaction evidence="9">
        <text>5,6-dihydrouridine(16) in tRNA + NADP(+) = uridine(16) in tRNA + NADPH + H(+)</text>
        <dbReference type="Rhea" id="RHEA:53376"/>
        <dbReference type="Rhea" id="RHEA-COMP:13543"/>
        <dbReference type="Rhea" id="RHEA-COMP:13544"/>
        <dbReference type="ChEBI" id="CHEBI:15378"/>
        <dbReference type="ChEBI" id="CHEBI:57783"/>
        <dbReference type="ChEBI" id="CHEBI:58349"/>
        <dbReference type="ChEBI" id="CHEBI:65315"/>
        <dbReference type="ChEBI" id="CHEBI:74443"/>
    </reaction>
</comment>
<dbReference type="InterPro" id="IPR035587">
    <property type="entry name" value="DUS-like_FMN-bd"/>
</dbReference>
<evidence type="ECO:0000256" key="2">
    <source>
        <dbReference type="ARBA" id="ARBA00022555"/>
    </source>
</evidence>
<dbReference type="PANTHER" id="PTHR11082:SF26">
    <property type="entry name" value="TRNA-DIHYDROURIDINE(16) SYNTHASE"/>
    <property type="match status" value="1"/>
</dbReference>
<comment type="catalytic activity">
    <reaction evidence="9">
        <text>5,6-dihydrouridine(16) in tRNA + NAD(+) = uridine(16) in tRNA + NADH + H(+)</text>
        <dbReference type="Rhea" id="RHEA:53380"/>
        <dbReference type="Rhea" id="RHEA-COMP:13543"/>
        <dbReference type="Rhea" id="RHEA-COMP:13544"/>
        <dbReference type="ChEBI" id="CHEBI:15378"/>
        <dbReference type="ChEBI" id="CHEBI:57540"/>
        <dbReference type="ChEBI" id="CHEBI:57945"/>
        <dbReference type="ChEBI" id="CHEBI:65315"/>
        <dbReference type="ChEBI" id="CHEBI:74443"/>
    </reaction>
</comment>
<dbReference type="Gene3D" id="1.20.225.30">
    <property type="entry name" value="Dihydrouridine synthase, C-terminal recognition domain"/>
    <property type="match status" value="1"/>
</dbReference>
<evidence type="ECO:0000256" key="5">
    <source>
        <dbReference type="ARBA" id="ARBA00022694"/>
    </source>
</evidence>
<dbReference type="InterPro" id="IPR001269">
    <property type="entry name" value="DUS_fam"/>
</dbReference>
<dbReference type="HAMAP" id="MF_02043">
    <property type="entry name" value="DusC_subfam"/>
    <property type="match status" value="1"/>
</dbReference>
<protein>
    <recommendedName>
        <fullName evidence="9">tRNA-dihydrouridine(16) synthase</fullName>
        <ecNumber evidence="9">1.3.1.-</ecNumber>
    </recommendedName>
    <alternativeName>
        <fullName evidence="9">U16-specific dihydrouridine synthase</fullName>
        <shortName evidence="9">U16-specific Dus</shortName>
    </alternativeName>
    <alternativeName>
        <fullName evidence="9">tRNA-dihydrouridine synthase C</fullName>
    </alternativeName>
</protein>
<dbReference type="Gene3D" id="3.20.20.70">
    <property type="entry name" value="Aldolase class I"/>
    <property type="match status" value="1"/>
</dbReference>
<evidence type="ECO:0000256" key="9">
    <source>
        <dbReference type="HAMAP-Rule" id="MF_02043"/>
    </source>
</evidence>
<evidence type="ECO:0000256" key="8">
    <source>
        <dbReference type="ARBA" id="ARBA00023002"/>
    </source>
</evidence>
<dbReference type="InterPro" id="IPR042270">
    <property type="entry name" value="DusC_C"/>
</dbReference>
<keyword evidence="3 9" id="KW-0285">Flavoprotein</keyword>
<dbReference type="EC" id="1.3.1.-" evidence="9"/>
<feature type="binding site" evidence="9">
    <location>
        <begin position="229"/>
        <end position="230"/>
    </location>
    <ligand>
        <name>FMN</name>
        <dbReference type="ChEBI" id="CHEBI:58210"/>
    </ligand>
</feature>
<keyword evidence="7 9" id="KW-0694">RNA-binding</keyword>
<comment type="similarity">
    <text evidence="9">Belongs to the Dus family. DusC subfamily.</text>
</comment>
<proteinExistence type="inferred from homology"/>
<evidence type="ECO:0000256" key="4">
    <source>
        <dbReference type="ARBA" id="ARBA00022643"/>
    </source>
</evidence>